<dbReference type="Pfam" id="PF02837">
    <property type="entry name" value="Glyco_hydro_2_N"/>
    <property type="match status" value="1"/>
</dbReference>
<dbReference type="InterPro" id="IPR006104">
    <property type="entry name" value="Glyco_hydro_2_N"/>
</dbReference>
<dbReference type="PANTHER" id="PTHR10066:SF67">
    <property type="entry name" value="BETA-GLUCURONIDASE"/>
    <property type="match status" value="1"/>
</dbReference>
<reference evidence="9 10" key="1">
    <citation type="submission" date="2019-06" db="EMBL/GenBank/DDBJ databases">
        <title>Genome sequence of Litorilinea aerophila BAA-2444.</title>
        <authorList>
            <person name="Maclea K.S."/>
            <person name="Maurais E.G."/>
            <person name="Iannazzi L.C."/>
        </authorList>
    </citation>
    <scope>NUCLEOTIDE SEQUENCE [LARGE SCALE GENOMIC DNA]</scope>
    <source>
        <strain evidence="9 10">ATCC BAA-2444</strain>
    </source>
</reference>
<evidence type="ECO:0000259" key="8">
    <source>
        <dbReference type="Pfam" id="PF02837"/>
    </source>
</evidence>
<dbReference type="Gene3D" id="2.60.120.260">
    <property type="entry name" value="Galactose-binding domain-like"/>
    <property type="match status" value="1"/>
</dbReference>
<evidence type="ECO:0000259" key="6">
    <source>
        <dbReference type="Pfam" id="PF00703"/>
    </source>
</evidence>
<name>A0A540VLT1_9CHLR</name>
<keyword evidence="10" id="KW-1185">Reference proteome</keyword>
<organism evidence="9 10">
    <name type="scientific">Litorilinea aerophila</name>
    <dbReference type="NCBI Taxonomy" id="1204385"/>
    <lineage>
        <taxon>Bacteria</taxon>
        <taxon>Bacillati</taxon>
        <taxon>Chloroflexota</taxon>
        <taxon>Caldilineae</taxon>
        <taxon>Caldilineales</taxon>
        <taxon>Caldilineaceae</taxon>
        <taxon>Litorilinea</taxon>
    </lineage>
</organism>
<dbReference type="GO" id="GO:0005975">
    <property type="term" value="P:carbohydrate metabolic process"/>
    <property type="evidence" value="ECO:0007669"/>
    <property type="project" value="InterPro"/>
</dbReference>
<accession>A0A540VLT1</accession>
<feature type="domain" description="Glycosyl hydrolases family 2 sugar binding" evidence="8">
    <location>
        <begin position="42"/>
        <end position="206"/>
    </location>
</feature>
<dbReference type="Pfam" id="PF02836">
    <property type="entry name" value="Glyco_hydro_2_C"/>
    <property type="match status" value="1"/>
</dbReference>
<feature type="domain" description="Glycoside hydrolase family 2 immunoglobulin-like beta-sandwich" evidence="6">
    <location>
        <begin position="208"/>
        <end position="312"/>
    </location>
</feature>
<dbReference type="InParanoid" id="A0A540VLT1"/>
<dbReference type="NCBIfam" id="NF007538">
    <property type="entry name" value="PRK10150.1"/>
    <property type="match status" value="1"/>
</dbReference>
<feature type="domain" description="Glycoside hydrolase family 2 catalytic" evidence="7">
    <location>
        <begin position="314"/>
        <end position="626"/>
    </location>
</feature>
<dbReference type="EC" id="3.2.1.31" evidence="2"/>
<proteinExistence type="inferred from homology"/>
<evidence type="ECO:0000313" key="9">
    <source>
        <dbReference type="EMBL" id="TQE97717.1"/>
    </source>
</evidence>
<evidence type="ECO:0000256" key="4">
    <source>
        <dbReference type="ARBA" id="ARBA00022801"/>
    </source>
</evidence>
<dbReference type="PANTHER" id="PTHR10066">
    <property type="entry name" value="BETA-GLUCURONIDASE"/>
    <property type="match status" value="1"/>
</dbReference>
<dbReference type="InterPro" id="IPR036156">
    <property type="entry name" value="Beta-gal/glucu_dom_sf"/>
</dbReference>
<gene>
    <name evidence="9" type="primary">uidA</name>
    <name evidence="9" type="ORF">FKZ61_02270</name>
</gene>
<dbReference type="SUPFAM" id="SSF49785">
    <property type="entry name" value="Galactose-binding domain-like"/>
    <property type="match status" value="1"/>
</dbReference>
<dbReference type="InterPro" id="IPR008979">
    <property type="entry name" value="Galactose-bd-like_sf"/>
</dbReference>
<dbReference type="GO" id="GO:0019391">
    <property type="term" value="P:glucuronoside catabolic process"/>
    <property type="evidence" value="ECO:0007669"/>
    <property type="project" value="TreeGrafter"/>
</dbReference>
<dbReference type="EMBL" id="VIGC01000002">
    <property type="protein sequence ID" value="TQE97717.1"/>
    <property type="molecule type" value="Genomic_DNA"/>
</dbReference>
<evidence type="ECO:0000313" key="10">
    <source>
        <dbReference type="Proteomes" id="UP000317371"/>
    </source>
</evidence>
<evidence type="ECO:0000256" key="1">
    <source>
        <dbReference type="ARBA" id="ARBA00007401"/>
    </source>
</evidence>
<dbReference type="SUPFAM" id="SSF51445">
    <property type="entry name" value="(Trans)glycosidases"/>
    <property type="match status" value="1"/>
</dbReference>
<protein>
    <recommendedName>
        <fullName evidence="3">Beta-glucuronidase</fullName>
        <ecNumber evidence="2">3.2.1.31</ecNumber>
    </recommendedName>
</protein>
<dbReference type="GO" id="GO:0004566">
    <property type="term" value="F:beta-glucuronidase activity"/>
    <property type="evidence" value="ECO:0007669"/>
    <property type="project" value="UniProtKB-EC"/>
</dbReference>
<keyword evidence="4 9" id="KW-0378">Hydrolase</keyword>
<evidence type="ECO:0000256" key="5">
    <source>
        <dbReference type="ARBA" id="ARBA00023295"/>
    </source>
</evidence>
<keyword evidence="5 9" id="KW-0326">Glycosidase</keyword>
<dbReference type="AlphaFoldDB" id="A0A540VLT1"/>
<dbReference type="SUPFAM" id="SSF49303">
    <property type="entry name" value="beta-Galactosidase/glucuronidase domain"/>
    <property type="match status" value="1"/>
</dbReference>
<dbReference type="PRINTS" id="PR00132">
    <property type="entry name" value="GLHYDRLASE2"/>
</dbReference>
<dbReference type="Gene3D" id="3.20.20.80">
    <property type="entry name" value="Glycosidases"/>
    <property type="match status" value="1"/>
</dbReference>
<dbReference type="OrthoDB" id="9762066at2"/>
<dbReference type="InterPro" id="IPR006103">
    <property type="entry name" value="Glyco_hydro_2_cat"/>
</dbReference>
<evidence type="ECO:0000256" key="2">
    <source>
        <dbReference type="ARBA" id="ARBA00012761"/>
    </source>
</evidence>
<dbReference type="InterPro" id="IPR006102">
    <property type="entry name" value="Ig-like_GH2"/>
</dbReference>
<dbReference type="InterPro" id="IPR013783">
    <property type="entry name" value="Ig-like_fold"/>
</dbReference>
<dbReference type="Gene3D" id="2.60.40.10">
    <property type="entry name" value="Immunoglobulins"/>
    <property type="match status" value="1"/>
</dbReference>
<dbReference type="InterPro" id="IPR017853">
    <property type="entry name" value="GH"/>
</dbReference>
<dbReference type="Pfam" id="PF00703">
    <property type="entry name" value="Glyco_hydro_2"/>
    <property type="match status" value="1"/>
</dbReference>
<comment type="caution">
    <text evidence="9">The sequence shown here is derived from an EMBL/GenBank/DDBJ whole genome shotgun (WGS) entry which is preliminary data.</text>
</comment>
<evidence type="ECO:0000256" key="3">
    <source>
        <dbReference type="ARBA" id="ARBA00016205"/>
    </source>
</evidence>
<comment type="similarity">
    <text evidence="1">Belongs to the glycosyl hydrolase 2 family.</text>
</comment>
<dbReference type="GO" id="GO:0030246">
    <property type="term" value="F:carbohydrate binding"/>
    <property type="evidence" value="ECO:0007669"/>
    <property type="project" value="TreeGrafter"/>
</dbReference>
<dbReference type="InterPro" id="IPR006101">
    <property type="entry name" value="Glyco_hydro_2"/>
</dbReference>
<sequence>MGTHATQGCVTYGSCGFFIREMIDRSLSMLYPIQNQIRNKMDLSGIWDFQTDPEEVGEAQGWPLGLPQSRPIAVPGSWNEQYSDLFGYLDLAWYVRRVHVPPAWQGQRVFLRVGSACYHATVYVNGVQVGTHEGGHLPFAFDITDHLRWGEEAVVAIAVENRLMPTRVPSGNMPSMMGLFAGTPRTTFDFYPFAGLHRPVWLYTVPSIHIQDITVTTHIQGTDGQVQVTVQLNRPDPAQGTLRLRGEAGGAEREIQASLSFVEGVAQATLEVPQARFWSDRDPYLYQLTVDVAAEGADGRVADRYSLPVGIRTIAVQDGQILLNGQPVTLNGFGRHEDFYASGKGLNLPLLVKDYHLMRWVGANSYRTSHYPYSEEEMQLADREGFLIIDETPAVSLQFGDAENIPVRLQVCLQQLQELIARDKNHPSVVMWCVANEPMPARFGLAALEQNTPDPAEGAGKEFLETLLARARALDPTRPVTIATIMGGPRSWMEQCDVIAMNRYWGWYRYGGELDKARDSLAQELDEVWTQWRRPIILTEFGADTLAGHHGHPPLMWTEEYQAELIRMYLEVAAERDFVAGMQVWNFADFAAVQSIMRVDGVNHKGIFTRSRQPKLAAHVLREFWARE</sequence>
<dbReference type="FunFam" id="3.20.20.80:FF:000080">
    <property type="entry name" value="Beta-glucuronidase UidA"/>
    <property type="match status" value="1"/>
</dbReference>
<evidence type="ECO:0000259" key="7">
    <source>
        <dbReference type="Pfam" id="PF02836"/>
    </source>
</evidence>
<dbReference type="Proteomes" id="UP000317371">
    <property type="component" value="Unassembled WGS sequence"/>
</dbReference>